<evidence type="ECO:0000256" key="3">
    <source>
        <dbReference type="ARBA" id="ARBA00022705"/>
    </source>
</evidence>
<comment type="similarity">
    <text evidence="2">Belongs to the ORC6 family.</text>
</comment>
<keyword evidence="10" id="KW-1185">Reference proteome</keyword>
<dbReference type="GO" id="GO:0003677">
    <property type="term" value="F:DNA binding"/>
    <property type="evidence" value="ECO:0007669"/>
    <property type="project" value="UniProtKB-KW"/>
</dbReference>
<evidence type="ECO:0000256" key="2">
    <source>
        <dbReference type="ARBA" id="ARBA00010840"/>
    </source>
</evidence>
<evidence type="ECO:0000256" key="6">
    <source>
        <dbReference type="SAM" id="MobiDB-lite"/>
    </source>
</evidence>
<dbReference type="PANTHER" id="PTHR13394:SF0">
    <property type="entry name" value="ORIGIN RECOGNITION COMPLEX SUBUNIT 6"/>
    <property type="match status" value="1"/>
</dbReference>
<gene>
    <name evidence="9" type="ORF">POCULU_LOCUS6297</name>
</gene>
<dbReference type="InterPro" id="IPR054113">
    <property type="entry name" value="ORC6_cyclin-like_2nd"/>
</dbReference>
<organism evidence="9 10">
    <name type="scientific">Paraglomus occultum</name>
    <dbReference type="NCBI Taxonomy" id="144539"/>
    <lineage>
        <taxon>Eukaryota</taxon>
        <taxon>Fungi</taxon>
        <taxon>Fungi incertae sedis</taxon>
        <taxon>Mucoromycota</taxon>
        <taxon>Glomeromycotina</taxon>
        <taxon>Glomeromycetes</taxon>
        <taxon>Paraglomerales</taxon>
        <taxon>Paraglomeraceae</taxon>
        <taxon>Paraglomus</taxon>
    </lineage>
</organism>
<reference evidence="9" key="1">
    <citation type="submission" date="2021-06" db="EMBL/GenBank/DDBJ databases">
        <authorList>
            <person name="Kallberg Y."/>
            <person name="Tangrot J."/>
            <person name="Rosling A."/>
        </authorList>
    </citation>
    <scope>NUCLEOTIDE SEQUENCE</scope>
    <source>
        <strain evidence="9">IA702</strain>
    </source>
</reference>
<evidence type="ECO:0000259" key="7">
    <source>
        <dbReference type="Pfam" id="PF05460"/>
    </source>
</evidence>
<proteinExistence type="inferred from homology"/>
<dbReference type="EMBL" id="CAJVPJ010001133">
    <property type="protein sequence ID" value="CAG8577157.1"/>
    <property type="molecule type" value="Genomic_DNA"/>
</dbReference>
<evidence type="ECO:0000313" key="9">
    <source>
        <dbReference type="EMBL" id="CAG8577157.1"/>
    </source>
</evidence>
<sequence>MSALDELVETLMRGLCLEYENSPIVEKAIQLLQRVNAMCPGNRIKHGATCKPLICIQIACELYGIAINQKNVLKLAHTTKANYLSALDYVKSILNVESKTITFQALGVQWGCQTITTHAEKVFEQFKEEWNNKLTAAERCTIDWSKDVYKIATFWLCCKAIGVQINKRKLIESSGFKTTLIDLNKHIKLIEESTKPLLEKLAARKHDGRKRKNDTIDDDDNSEDSNVSKKAKHDDVRKYTKFEPVSGICDMIGTTCYRRSRKYTDYVKWRDYILGLAETNMAL</sequence>
<dbReference type="Pfam" id="PF21913">
    <property type="entry name" value="ORC6_2nd"/>
    <property type="match status" value="1"/>
</dbReference>
<dbReference type="GO" id="GO:0006270">
    <property type="term" value="P:DNA replication initiation"/>
    <property type="evidence" value="ECO:0007669"/>
    <property type="project" value="TreeGrafter"/>
</dbReference>
<evidence type="ECO:0000256" key="4">
    <source>
        <dbReference type="ARBA" id="ARBA00023125"/>
    </source>
</evidence>
<evidence type="ECO:0000256" key="1">
    <source>
        <dbReference type="ARBA" id="ARBA00004123"/>
    </source>
</evidence>
<dbReference type="InterPro" id="IPR020529">
    <property type="entry name" value="ORC6_met/pln"/>
</dbReference>
<evidence type="ECO:0000259" key="8">
    <source>
        <dbReference type="Pfam" id="PF21913"/>
    </source>
</evidence>
<comment type="caution">
    <text evidence="9">The sequence shown here is derived from an EMBL/GenBank/DDBJ whole genome shotgun (WGS) entry which is preliminary data.</text>
</comment>
<accession>A0A9N9G2J9</accession>
<feature type="region of interest" description="Disordered" evidence="6">
    <location>
        <begin position="205"/>
        <end position="230"/>
    </location>
</feature>
<keyword evidence="5" id="KW-0539">Nucleus</keyword>
<dbReference type="PANTHER" id="PTHR13394">
    <property type="entry name" value="ORIGIN RECOGNITION COMPLEX SUBUNIT 6"/>
    <property type="match status" value="1"/>
</dbReference>
<dbReference type="Gene3D" id="1.10.472.10">
    <property type="entry name" value="Cyclin-like"/>
    <property type="match status" value="1"/>
</dbReference>
<dbReference type="Proteomes" id="UP000789572">
    <property type="component" value="Unassembled WGS sequence"/>
</dbReference>
<keyword evidence="3" id="KW-0235">DNA replication</keyword>
<dbReference type="GO" id="GO:0005664">
    <property type="term" value="C:nuclear origin of replication recognition complex"/>
    <property type="evidence" value="ECO:0007669"/>
    <property type="project" value="InterPro"/>
</dbReference>
<dbReference type="AlphaFoldDB" id="A0A9N9G2J9"/>
<feature type="domain" description="ORC6 first cyclin-like" evidence="7">
    <location>
        <begin position="11"/>
        <end position="97"/>
    </location>
</feature>
<dbReference type="Pfam" id="PF05460">
    <property type="entry name" value="ORC6"/>
    <property type="match status" value="1"/>
</dbReference>
<comment type="subcellular location">
    <subcellularLocation>
        <location evidence="1">Nucleus</location>
    </subcellularLocation>
</comment>
<dbReference type="OrthoDB" id="5552484at2759"/>
<dbReference type="InterPro" id="IPR008721">
    <property type="entry name" value="ORC6_cyclin_first"/>
</dbReference>
<feature type="domain" description="ORC6 second cyclin-like" evidence="8">
    <location>
        <begin position="101"/>
        <end position="179"/>
    </location>
</feature>
<protein>
    <submittedName>
        <fullName evidence="9">2912_t:CDS:1</fullName>
    </submittedName>
</protein>
<keyword evidence="4" id="KW-0238">DNA-binding</keyword>
<evidence type="ECO:0000313" key="10">
    <source>
        <dbReference type="Proteomes" id="UP000789572"/>
    </source>
</evidence>
<name>A0A9N9G2J9_9GLOM</name>
<evidence type="ECO:0000256" key="5">
    <source>
        <dbReference type="ARBA" id="ARBA00023242"/>
    </source>
</evidence>